<evidence type="ECO:0000256" key="1">
    <source>
        <dbReference type="SAM" id="MobiDB-lite"/>
    </source>
</evidence>
<gene>
    <name evidence="2" type="ORF">GCM10022261_13290</name>
</gene>
<reference evidence="3" key="1">
    <citation type="journal article" date="2019" name="Int. J. Syst. Evol. Microbiol.">
        <title>The Global Catalogue of Microorganisms (GCM) 10K type strain sequencing project: providing services to taxonomists for standard genome sequencing and annotation.</title>
        <authorList>
            <consortium name="The Broad Institute Genomics Platform"/>
            <consortium name="The Broad Institute Genome Sequencing Center for Infectious Disease"/>
            <person name="Wu L."/>
            <person name="Ma J."/>
        </authorList>
    </citation>
    <scope>NUCLEOTIDE SEQUENCE [LARGE SCALE GENOMIC DNA]</scope>
    <source>
        <strain evidence="3">JCM 17458</strain>
    </source>
</reference>
<feature type="region of interest" description="Disordered" evidence="1">
    <location>
        <begin position="95"/>
        <end position="116"/>
    </location>
</feature>
<protein>
    <submittedName>
        <fullName evidence="2">Uncharacterized protein</fullName>
    </submittedName>
</protein>
<proteinExistence type="predicted"/>
<name>A0ABP8EIK1_9MICO</name>
<organism evidence="2 3">
    <name type="scientific">Brevibacterium daeguense</name>
    <dbReference type="NCBI Taxonomy" id="909936"/>
    <lineage>
        <taxon>Bacteria</taxon>
        <taxon>Bacillati</taxon>
        <taxon>Actinomycetota</taxon>
        <taxon>Actinomycetes</taxon>
        <taxon>Micrococcales</taxon>
        <taxon>Brevibacteriaceae</taxon>
        <taxon>Brevibacterium</taxon>
    </lineage>
</organism>
<accession>A0ABP8EIK1</accession>
<feature type="compositionally biased region" description="Polar residues" evidence="1">
    <location>
        <begin position="101"/>
        <end position="116"/>
    </location>
</feature>
<evidence type="ECO:0000313" key="3">
    <source>
        <dbReference type="Proteomes" id="UP001501586"/>
    </source>
</evidence>
<dbReference type="Proteomes" id="UP001501586">
    <property type="component" value="Unassembled WGS sequence"/>
</dbReference>
<dbReference type="Pfam" id="PF21790">
    <property type="entry name" value="OGG"/>
    <property type="match status" value="1"/>
</dbReference>
<evidence type="ECO:0000313" key="2">
    <source>
        <dbReference type="EMBL" id="GAA4283798.1"/>
    </source>
</evidence>
<comment type="caution">
    <text evidence="2">The sequence shown here is derived from an EMBL/GenBank/DDBJ whole genome shotgun (WGS) entry which is preliminary data.</text>
</comment>
<keyword evidence="3" id="KW-1185">Reference proteome</keyword>
<dbReference type="InterPro" id="IPR048868">
    <property type="entry name" value="OGG-like_put"/>
</dbReference>
<dbReference type="EMBL" id="BAABAZ010000004">
    <property type="protein sequence ID" value="GAA4283798.1"/>
    <property type="molecule type" value="Genomic_DNA"/>
</dbReference>
<sequence>MRCGVQLPGYIYFLTAKDQERPPAPVMDAVVDRWFEIHAPDRPLTVDYWHTPSYQLFLESLTEWAADIRQKFSHDIGLDDVEYLILRMAAGLKETDGESRGTPNSARFLLRSSSTS</sequence>